<organism evidence="1 2">
    <name type="scientific">Arabis nemorensis</name>
    <dbReference type="NCBI Taxonomy" id="586526"/>
    <lineage>
        <taxon>Eukaryota</taxon>
        <taxon>Viridiplantae</taxon>
        <taxon>Streptophyta</taxon>
        <taxon>Embryophyta</taxon>
        <taxon>Tracheophyta</taxon>
        <taxon>Spermatophyta</taxon>
        <taxon>Magnoliopsida</taxon>
        <taxon>eudicotyledons</taxon>
        <taxon>Gunneridae</taxon>
        <taxon>Pentapetalae</taxon>
        <taxon>rosids</taxon>
        <taxon>malvids</taxon>
        <taxon>Brassicales</taxon>
        <taxon>Brassicaceae</taxon>
        <taxon>Arabideae</taxon>
        <taxon>Arabis</taxon>
    </lineage>
</organism>
<evidence type="ECO:0000313" key="1">
    <source>
        <dbReference type="EMBL" id="VVB03152.1"/>
    </source>
</evidence>
<gene>
    <name evidence="1" type="ORF">ANE_LOCUS13596</name>
</gene>
<protein>
    <submittedName>
        <fullName evidence="1">Uncharacterized protein</fullName>
    </submittedName>
</protein>
<sequence length="117" mass="13971">MAGEELLKLFDQNWSERSIFKKRKDPLNLNEKDSKKRGESEIPEEEATKNFPVNDLLSPRSVLTVKSTSMKLQTILSGKEVREFSSAERERIWVLFSRRKTIKTQIWSRFFLDYRDW</sequence>
<proteinExistence type="predicted"/>
<dbReference type="OrthoDB" id="1911878at2759"/>
<accession>A0A565BNJ8</accession>
<comment type="caution">
    <text evidence="1">The sequence shown here is derived from an EMBL/GenBank/DDBJ whole genome shotgun (WGS) entry which is preliminary data.</text>
</comment>
<evidence type="ECO:0000313" key="2">
    <source>
        <dbReference type="Proteomes" id="UP000489600"/>
    </source>
</evidence>
<reference evidence="1" key="1">
    <citation type="submission" date="2019-07" db="EMBL/GenBank/DDBJ databases">
        <authorList>
            <person name="Dittberner H."/>
        </authorList>
    </citation>
    <scope>NUCLEOTIDE SEQUENCE [LARGE SCALE GENOMIC DNA]</scope>
</reference>
<dbReference type="AlphaFoldDB" id="A0A565BNJ8"/>
<name>A0A565BNJ8_9BRAS</name>
<dbReference type="Proteomes" id="UP000489600">
    <property type="component" value="Unassembled WGS sequence"/>
</dbReference>
<dbReference type="EMBL" id="CABITT030000004">
    <property type="protein sequence ID" value="VVB03152.1"/>
    <property type="molecule type" value="Genomic_DNA"/>
</dbReference>
<keyword evidence="2" id="KW-1185">Reference proteome</keyword>